<sequence length="59" mass="6440">MPSRFRRSRSVGAHLGLTPRAYQSGEVDWTGRVSKSGDAMARAALYEAAPILLVRVPAR</sequence>
<evidence type="ECO:0000313" key="2">
    <source>
        <dbReference type="EMBL" id="MFC3204700.1"/>
    </source>
</evidence>
<dbReference type="Pfam" id="PF02371">
    <property type="entry name" value="Transposase_20"/>
    <property type="match status" value="1"/>
</dbReference>
<proteinExistence type="predicted"/>
<keyword evidence="3" id="KW-1185">Reference proteome</keyword>
<dbReference type="InterPro" id="IPR003346">
    <property type="entry name" value="Transposase_20"/>
</dbReference>
<dbReference type="EMBL" id="JBHRTK010000001">
    <property type="protein sequence ID" value="MFC3204700.1"/>
    <property type="molecule type" value="Genomic_DNA"/>
</dbReference>
<feature type="domain" description="Transposase IS116/IS110/IS902 C-terminal" evidence="1">
    <location>
        <begin position="2"/>
        <end position="55"/>
    </location>
</feature>
<dbReference type="Proteomes" id="UP001595583">
    <property type="component" value="Unassembled WGS sequence"/>
</dbReference>
<name>A0ABV7K5J6_9HYPH</name>
<dbReference type="RefSeq" id="WP_378217427.1">
    <property type="nucleotide sequence ID" value="NZ_JBHRTK010000001.1"/>
</dbReference>
<comment type="caution">
    <text evidence="2">The sequence shown here is derived from an EMBL/GenBank/DDBJ whole genome shotgun (WGS) entry which is preliminary data.</text>
</comment>
<organism evidence="2 3">
    <name type="scientific">Aquamicrobium soli</name>
    <dbReference type="NCBI Taxonomy" id="1811518"/>
    <lineage>
        <taxon>Bacteria</taxon>
        <taxon>Pseudomonadati</taxon>
        <taxon>Pseudomonadota</taxon>
        <taxon>Alphaproteobacteria</taxon>
        <taxon>Hyphomicrobiales</taxon>
        <taxon>Phyllobacteriaceae</taxon>
        <taxon>Aquamicrobium</taxon>
    </lineage>
</organism>
<accession>A0ABV7K5J6</accession>
<reference evidence="3" key="1">
    <citation type="journal article" date="2019" name="Int. J. Syst. Evol. Microbiol.">
        <title>The Global Catalogue of Microorganisms (GCM) 10K type strain sequencing project: providing services to taxonomists for standard genome sequencing and annotation.</title>
        <authorList>
            <consortium name="The Broad Institute Genomics Platform"/>
            <consortium name="The Broad Institute Genome Sequencing Center for Infectious Disease"/>
            <person name="Wu L."/>
            <person name="Ma J."/>
        </authorList>
    </citation>
    <scope>NUCLEOTIDE SEQUENCE [LARGE SCALE GENOMIC DNA]</scope>
    <source>
        <strain evidence="3">KCTC 52165</strain>
    </source>
</reference>
<gene>
    <name evidence="2" type="ORF">ACFOHJ_00540</name>
</gene>
<protein>
    <submittedName>
        <fullName evidence="2">Transposase</fullName>
    </submittedName>
</protein>
<evidence type="ECO:0000313" key="3">
    <source>
        <dbReference type="Proteomes" id="UP001595583"/>
    </source>
</evidence>
<evidence type="ECO:0000259" key="1">
    <source>
        <dbReference type="Pfam" id="PF02371"/>
    </source>
</evidence>